<dbReference type="SMART" id="SM00823">
    <property type="entry name" value="PKS_PP"/>
    <property type="match status" value="1"/>
</dbReference>
<dbReference type="InterPro" id="IPR045851">
    <property type="entry name" value="AMP-bd_C_sf"/>
</dbReference>
<dbReference type="InterPro" id="IPR029058">
    <property type="entry name" value="AB_hydrolase_fold"/>
</dbReference>
<sequence>MVFNKVGRGEVEEDVFIFPASFAQQRLWFIEQLLPGNSVYIIPFVFRLTGLLERTQLHRSIEAIVQRHEILRTTFDVIDGQLVQAIAPQLSIPFKFTDLRILPSTIREETALAQIWQEIEQPFDLNKGSLFRVQLWQLEETEHLLLIALHHIIFDEWSSGVLIRELGEFYRSFVENKSPNLPELPIQYADFAHWQREWLQGEVLNAQLRYWKQQLKDVPVLDLPGAASCSLMPSHRGASQLLELPQHLLDSLEELSQKAGATLFMTMLAAFQTLLHRYTGQTDIAIGSPIANRHRSELEGLIGFLVNSLVLRTNLAGDPTFYELLERVRDVTLAAYTHQDLPFEKLVEELQPVRSLGQNPLFQVVFALQNTPMEQLVLPGLVLSPVDLETKNSRFDLELYVWKCTDNFRNLWGKDWQNTDGLRGVIIYNTDLFDSSTITSLRHHFQTLLESIVANPDRHLSELALLTKEEKEKLLQYWQQNQSNYPENSCVHQLFEAQVRERPTAIALKFGTQQFTYQELNQGSNQLARYLQKLGINSEMPVGICLGRSTEAIAAILAILKAGGAYVPLDPNYPKERLHFMIEDAGITLILTHEEWADSLQTDRNQVICLEKEWDAIAQESDDNLFISGTADRLAYIIYTSGSTGTPKGVMVPHKAINRLVCETNYIQIEFSDRIAQVANLAFDAATFEIWGALLNGAQLIGIDRETTLSPIDFVSELQQEEISILFLTTALFNQTVSQIPHAFNSLKYLLFGGEMANVDRVRSVIQNGKPQHLIHVYGPTENTTFSTWYEIQEVPENAITIPIGQAIANTQVYLLYANLNPVPAGVIGEIYLGGDGLAKGYLNRHELTNERFIDSNLLGNSKLYKTGDRALYRYDGNLEFLGRTDRQIKIRGFRVELDEIETIIAQHPTVETAVIVLHEIDSNSDNHQLIAYLISKKSMMPNERDLRSFLKSKLPAYMIPAAFVLLEKFPLTANGKVDQKALPPPNLTVSKEIIPSIAPTTSIEATLVEIWTQILGRKQVSIHDNFFELGGHSLLATQLISRIRDRFQVELPLRSIFETPTIAELAKNIEALRWEIQGDSHSLINSSTELSSQRREELEI</sequence>
<evidence type="ECO:0000313" key="5">
    <source>
        <dbReference type="EMBL" id="OKH37810.1"/>
    </source>
</evidence>
<dbReference type="SUPFAM" id="SSF56801">
    <property type="entry name" value="Acetyl-CoA synthetase-like"/>
    <property type="match status" value="1"/>
</dbReference>
<dbReference type="OrthoDB" id="9778383at2"/>
<dbReference type="PROSITE" id="PS00012">
    <property type="entry name" value="PHOSPHOPANTETHEINE"/>
    <property type="match status" value="1"/>
</dbReference>
<protein>
    <submittedName>
        <fullName evidence="5">Non-ribosomal peptide synthetase</fullName>
    </submittedName>
</protein>
<keyword evidence="3" id="KW-0597">Phosphoprotein</keyword>
<dbReference type="NCBIfam" id="TIGR01733">
    <property type="entry name" value="AA-adenyl-dom"/>
    <property type="match status" value="1"/>
</dbReference>
<feature type="domain" description="Carrier" evidence="4">
    <location>
        <begin position="999"/>
        <end position="1074"/>
    </location>
</feature>
<dbReference type="STRING" id="454136.NIES2119_11675"/>
<keyword evidence="2" id="KW-0596">Phosphopantetheine</keyword>
<dbReference type="FunFam" id="3.40.50.12780:FF:000012">
    <property type="entry name" value="Non-ribosomal peptide synthetase"/>
    <property type="match status" value="1"/>
</dbReference>
<comment type="caution">
    <text evidence="5">The sequence shown here is derived from an EMBL/GenBank/DDBJ whole genome shotgun (WGS) entry which is preliminary data.</text>
</comment>
<dbReference type="Proteomes" id="UP000185860">
    <property type="component" value="Unassembled WGS sequence"/>
</dbReference>
<dbReference type="RefSeq" id="WP_073593650.1">
    <property type="nucleotide sequence ID" value="NZ_MRCE01000010.1"/>
</dbReference>
<gene>
    <name evidence="5" type="ORF">NIES2119_11675</name>
</gene>
<dbReference type="Gene3D" id="3.40.50.980">
    <property type="match status" value="2"/>
</dbReference>
<dbReference type="InterPro" id="IPR025110">
    <property type="entry name" value="AMP-bd_C"/>
</dbReference>
<dbReference type="Pfam" id="PF00501">
    <property type="entry name" value="AMP-binding"/>
    <property type="match status" value="1"/>
</dbReference>
<dbReference type="Gene3D" id="3.40.50.1820">
    <property type="entry name" value="alpha/beta hydrolase"/>
    <property type="match status" value="1"/>
</dbReference>
<evidence type="ECO:0000256" key="3">
    <source>
        <dbReference type="ARBA" id="ARBA00022553"/>
    </source>
</evidence>
<evidence type="ECO:0000256" key="2">
    <source>
        <dbReference type="ARBA" id="ARBA00022450"/>
    </source>
</evidence>
<dbReference type="PROSITE" id="PS50075">
    <property type="entry name" value="CARRIER"/>
    <property type="match status" value="1"/>
</dbReference>
<dbReference type="SUPFAM" id="SSF47336">
    <property type="entry name" value="ACP-like"/>
    <property type="match status" value="1"/>
</dbReference>
<evidence type="ECO:0000256" key="1">
    <source>
        <dbReference type="ARBA" id="ARBA00001957"/>
    </source>
</evidence>
<dbReference type="InterPro" id="IPR023213">
    <property type="entry name" value="CAT-like_dom_sf"/>
</dbReference>
<dbReference type="GO" id="GO:0072330">
    <property type="term" value="P:monocarboxylic acid biosynthetic process"/>
    <property type="evidence" value="ECO:0007669"/>
    <property type="project" value="UniProtKB-ARBA"/>
</dbReference>
<dbReference type="AlphaFoldDB" id="A0A1U7IKW8"/>
<reference evidence="5 6" key="1">
    <citation type="submission" date="2016-11" db="EMBL/GenBank/DDBJ databases">
        <title>Draft Genome Sequences of Nine Cyanobacterial Strains from Diverse Habitats.</title>
        <authorList>
            <person name="Zhu T."/>
            <person name="Hou S."/>
            <person name="Lu X."/>
            <person name="Hess W.R."/>
        </authorList>
    </citation>
    <scope>NUCLEOTIDE SEQUENCE [LARGE SCALE GENOMIC DNA]</scope>
    <source>
        <strain evidence="5 6">IAM M-71</strain>
    </source>
</reference>
<dbReference type="Pfam" id="PF13193">
    <property type="entry name" value="AMP-binding_C"/>
    <property type="match status" value="1"/>
</dbReference>
<comment type="cofactor">
    <cofactor evidence="1">
        <name>pantetheine 4'-phosphate</name>
        <dbReference type="ChEBI" id="CHEBI:47942"/>
    </cofactor>
</comment>
<dbReference type="PANTHER" id="PTHR45527">
    <property type="entry name" value="NONRIBOSOMAL PEPTIDE SYNTHETASE"/>
    <property type="match status" value="1"/>
</dbReference>
<dbReference type="EMBL" id="MRCE01000010">
    <property type="protein sequence ID" value="OKH37810.1"/>
    <property type="molecule type" value="Genomic_DNA"/>
</dbReference>
<evidence type="ECO:0000313" key="6">
    <source>
        <dbReference type="Proteomes" id="UP000185860"/>
    </source>
</evidence>
<dbReference type="GO" id="GO:0044550">
    <property type="term" value="P:secondary metabolite biosynthetic process"/>
    <property type="evidence" value="ECO:0007669"/>
    <property type="project" value="UniProtKB-ARBA"/>
</dbReference>
<dbReference type="InterPro" id="IPR009081">
    <property type="entry name" value="PP-bd_ACP"/>
</dbReference>
<dbReference type="InterPro" id="IPR001242">
    <property type="entry name" value="Condensation_dom"/>
</dbReference>
<dbReference type="Gene3D" id="3.30.559.30">
    <property type="entry name" value="Nonribosomal peptide synthetase, condensation domain"/>
    <property type="match status" value="1"/>
</dbReference>
<organism evidence="5 6">
    <name type="scientific">[Phormidium ambiguum] IAM M-71</name>
    <dbReference type="NCBI Taxonomy" id="454136"/>
    <lineage>
        <taxon>Bacteria</taxon>
        <taxon>Bacillati</taxon>
        <taxon>Cyanobacteriota</taxon>
        <taxon>Cyanophyceae</taxon>
        <taxon>Oscillatoriophycideae</taxon>
        <taxon>Aerosakkonematales</taxon>
        <taxon>Aerosakkonemataceae</taxon>
        <taxon>Floridanema</taxon>
    </lineage>
</organism>
<dbReference type="FunFam" id="3.40.50.980:FF:000001">
    <property type="entry name" value="Non-ribosomal peptide synthetase"/>
    <property type="match status" value="1"/>
</dbReference>
<dbReference type="InterPro" id="IPR006162">
    <property type="entry name" value="Ppantetheine_attach_site"/>
</dbReference>
<dbReference type="InterPro" id="IPR000873">
    <property type="entry name" value="AMP-dep_synth/lig_dom"/>
</dbReference>
<dbReference type="InterPro" id="IPR036736">
    <property type="entry name" value="ACP-like_sf"/>
</dbReference>
<dbReference type="Pfam" id="PF00550">
    <property type="entry name" value="PP-binding"/>
    <property type="match status" value="1"/>
</dbReference>
<dbReference type="InterPro" id="IPR020845">
    <property type="entry name" value="AMP-binding_CS"/>
</dbReference>
<dbReference type="CDD" id="cd19531">
    <property type="entry name" value="LCL_NRPS-like"/>
    <property type="match status" value="1"/>
</dbReference>
<dbReference type="GO" id="GO:0005829">
    <property type="term" value="C:cytosol"/>
    <property type="evidence" value="ECO:0007669"/>
    <property type="project" value="TreeGrafter"/>
</dbReference>
<dbReference type="Gene3D" id="3.30.300.30">
    <property type="match status" value="1"/>
</dbReference>
<dbReference type="PANTHER" id="PTHR45527:SF1">
    <property type="entry name" value="FATTY ACID SYNTHASE"/>
    <property type="match status" value="1"/>
</dbReference>
<dbReference type="FunFam" id="3.30.300.30:FF:000010">
    <property type="entry name" value="Enterobactin synthetase component F"/>
    <property type="match status" value="1"/>
</dbReference>
<dbReference type="GO" id="GO:0031177">
    <property type="term" value="F:phosphopantetheine binding"/>
    <property type="evidence" value="ECO:0007669"/>
    <property type="project" value="InterPro"/>
</dbReference>
<accession>A0A1U7IKW8</accession>
<dbReference type="GO" id="GO:0043041">
    <property type="term" value="P:amino acid activation for nonribosomal peptide biosynthetic process"/>
    <property type="evidence" value="ECO:0007669"/>
    <property type="project" value="TreeGrafter"/>
</dbReference>
<dbReference type="PROSITE" id="PS00455">
    <property type="entry name" value="AMP_BINDING"/>
    <property type="match status" value="1"/>
</dbReference>
<dbReference type="Pfam" id="PF00668">
    <property type="entry name" value="Condensation"/>
    <property type="match status" value="1"/>
</dbReference>
<dbReference type="FunFam" id="3.30.559.10:FF:000012">
    <property type="entry name" value="Non-ribosomal peptide synthetase"/>
    <property type="match status" value="1"/>
</dbReference>
<dbReference type="InterPro" id="IPR010071">
    <property type="entry name" value="AA_adenyl_dom"/>
</dbReference>
<proteinExistence type="predicted"/>
<dbReference type="CDD" id="cd12117">
    <property type="entry name" value="A_NRPS_Srf_like"/>
    <property type="match status" value="1"/>
</dbReference>
<dbReference type="Gene3D" id="3.30.559.10">
    <property type="entry name" value="Chloramphenicol acetyltransferase-like domain"/>
    <property type="match status" value="1"/>
</dbReference>
<dbReference type="Gene3D" id="2.30.38.10">
    <property type="entry name" value="Luciferase, Domain 3"/>
    <property type="match status" value="1"/>
</dbReference>
<dbReference type="InterPro" id="IPR020806">
    <property type="entry name" value="PKS_PP-bd"/>
</dbReference>
<dbReference type="SUPFAM" id="SSF52777">
    <property type="entry name" value="CoA-dependent acyltransferases"/>
    <property type="match status" value="2"/>
</dbReference>
<dbReference type="GO" id="GO:0003824">
    <property type="term" value="F:catalytic activity"/>
    <property type="evidence" value="ECO:0007669"/>
    <property type="project" value="InterPro"/>
</dbReference>
<name>A0A1U7IKW8_9CYAN</name>
<dbReference type="GO" id="GO:0008610">
    <property type="term" value="P:lipid biosynthetic process"/>
    <property type="evidence" value="ECO:0007669"/>
    <property type="project" value="UniProtKB-ARBA"/>
</dbReference>
<evidence type="ECO:0000259" key="4">
    <source>
        <dbReference type="PROSITE" id="PS50075"/>
    </source>
</evidence>
<dbReference type="FunFam" id="1.10.1200.10:FF:000016">
    <property type="entry name" value="Non-ribosomal peptide synthase"/>
    <property type="match status" value="1"/>
</dbReference>